<keyword evidence="1" id="KW-0560">Oxidoreductase</keyword>
<dbReference type="Pfam" id="PF03807">
    <property type="entry name" value="F420_oxidored"/>
    <property type="match status" value="1"/>
</dbReference>
<sequence length="278" mass="30026">MNKVILLGAGGKMGMRLARNLSRSAYEVIYAEVNAERRAAFEAELGRTCTGDVNFSDCDAVILAVPDNAIGRIAAQIAPELRAGTVVIVLDAAAPYAGDMPDRSDLSYFIAHPCHPSMFNWEADETAARDTFGGAGARQAIVCALMQGPEEHFAFGADLASCFYAPVSQVHRATVEQMAILEPVLSETVVATCLTLINEAILEAEKRGVPYVMARDFTLGHIYAESAIIFGHIKGTAMSDGCLKAIEDAKPKLLNPEWRQVFEKDEMVKSIKSITQAV</sequence>
<evidence type="ECO:0000259" key="3">
    <source>
        <dbReference type="Pfam" id="PF16896"/>
    </source>
</evidence>
<dbReference type="OrthoDB" id="1677316at2"/>
<evidence type="ECO:0000256" key="1">
    <source>
        <dbReference type="ARBA" id="ARBA00023002"/>
    </source>
</evidence>
<dbReference type="InterPro" id="IPR031663">
    <property type="entry name" value="PGDH_C"/>
</dbReference>
<evidence type="ECO:0000313" key="5">
    <source>
        <dbReference type="Proteomes" id="UP000199435"/>
    </source>
</evidence>
<dbReference type="GO" id="GO:0008977">
    <property type="term" value="F:prephenate dehydrogenase (NAD+) activity"/>
    <property type="evidence" value="ECO:0007669"/>
    <property type="project" value="TreeGrafter"/>
</dbReference>
<dbReference type="InterPro" id="IPR028939">
    <property type="entry name" value="P5C_Rdtase_cat_N"/>
</dbReference>
<dbReference type="RefSeq" id="WP_092846779.1">
    <property type="nucleotide sequence ID" value="NZ_FMAH01000009.1"/>
</dbReference>
<dbReference type="Pfam" id="PF16896">
    <property type="entry name" value="PGDH_C"/>
    <property type="match status" value="1"/>
</dbReference>
<dbReference type="PANTHER" id="PTHR21363:SF0">
    <property type="entry name" value="PREPHENATE DEHYDROGENASE [NADP(+)]"/>
    <property type="match status" value="1"/>
</dbReference>
<evidence type="ECO:0000313" key="4">
    <source>
        <dbReference type="EMBL" id="SCB23704.1"/>
    </source>
</evidence>
<reference evidence="5" key="1">
    <citation type="submission" date="2016-08" db="EMBL/GenBank/DDBJ databases">
        <authorList>
            <person name="Varghese N."/>
            <person name="Submissions Spin"/>
        </authorList>
    </citation>
    <scope>NUCLEOTIDE SEQUENCE [LARGE SCALE GENOMIC DNA]</scope>
    <source>
        <strain evidence="5">HAMBI 2971</strain>
    </source>
</reference>
<feature type="domain" description="Phosphogluconate dehydrogenase (decarboxylating) C-terminal" evidence="3">
    <location>
        <begin position="120"/>
        <end position="275"/>
    </location>
</feature>
<dbReference type="InterPro" id="IPR037161">
    <property type="entry name" value="Semialdehyde_DH-like_C"/>
</dbReference>
<dbReference type="SUPFAM" id="SSF51735">
    <property type="entry name" value="NAD(P)-binding Rossmann-fold domains"/>
    <property type="match status" value="1"/>
</dbReference>
<dbReference type="InterPro" id="IPR036291">
    <property type="entry name" value="NAD(P)-bd_dom_sf"/>
</dbReference>
<dbReference type="GO" id="GO:0070403">
    <property type="term" value="F:NAD+ binding"/>
    <property type="evidence" value="ECO:0007669"/>
    <property type="project" value="TreeGrafter"/>
</dbReference>
<proteinExistence type="predicted"/>
<feature type="domain" description="Pyrroline-5-carboxylate reductase catalytic N-terminal" evidence="2">
    <location>
        <begin position="5"/>
        <end position="88"/>
    </location>
</feature>
<protein>
    <submittedName>
        <fullName evidence="4">NADP oxidoreductase coenzyme F420-dependent</fullName>
    </submittedName>
</protein>
<dbReference type="PANTHER" id="PTHR21363">
    <property type="entry name" value="PREPHENATE DEHYDROGENASE"/>
    <property type="match status" value="1"/>
</dbReference>
<dbReference type="GO" id="GO:0006571">
    <property type="term" value="P:tyrosine biosynthetic process"/>
    <property type="evidence" value="ECO:0007669"/>
    <property type="project" value="TreeGrafter"/>
</dbReference>
<dbReference type="Gene3D" id="1.10.3640.10">
    <property type="entry name" value="Semialdehyde dehydrogenase-like, C-terminal"/>
    <property type="match status" value="1"/>
</dbReference>
<organism evidence="4 5">
    <name type="scientific">Rhizobium miluonense</name>
    <dbReference type="NCBI Taxonomy" id="411945"/>
    <lineage>
        <taxon>Bacteria</taxon>
        <taxon>Pseudomonadati</taxon>
        <taxon>Pseudomonadota</taxon>
        <taxon>Alphaproteobacteria</taxon>
        <taxon>Hyphomicrobiales</taxon>
        <taxon>Rhizobiaceae</taxon>
        <taxon>Rhizobium/Agrobacterium group</taxon>
        <taxon>Rhizobium</taxon>
    </lineage>
</organism>
<dbReference type="AlphaFoldDB" id="A0A1C3V7Z5"/>
<dbReference type="EMBL" id="FMAH01000009">
    <property type="protein sequence ID" value="SCB23704.1"/>
    <property type="molecule type" value="Genomic_DNA"/>
</dbReference>
<dbReference type="InterPro" id="IPR050812">
    <property type="entry name" value="Preph/Arog_dehydrog"/>
</dbReference>
<name>A0A1C3V7Z5_9HYPH</name>
<dbReference type="STRING" id="411945.GA0061102_1009107"/>
<gene>
    <name evidence="4" type="ORF">GA0061102_1009107</name>
</gene>
<evidence type="ECO:0000259" key="2">
    <source>
        <dbReference type="Pfam" id="PF03807"/>
    </source>
</evidence>
<keyword evidence="5" id="KW-1185">Reference proteome</keyword>
<dbReference type="Proteomes" id="UP000199435">
    <property type="component" value="Unassembled WGS sequence"/>
</dbReference>
<accession>A0A1C3V7Z5</accession>
<dbReference type="Gene3D" id="3.40.50.720">
    <property type="entry name" value="NAD(P)-binding Rossmann-like Domain"/>
    <property type="match status" value="1"/>
</dbReference>